<protein>
    <submittedName>
        <fullName evidence="1">Uncharacterized protein</fullName>
    </submittedName>
</protein>
<comment type="caution">
    <text evidence="1">The sequence shown here is derived from an EMBL/GenBank/DDBJ whole genome shotgun (WGS) entry which is preliminary data.</text>
</comment>
<evidence type="ECO:0000313" key="1">
    <source>
        <dbReference type="EMBL" id="KAG3210010.1"/>
    </source>
</evidence>
<dbReference type="EMBL" id="RCMV01001163">
    <property type="protein sequence ID" value="KAG3210010.1"/>
    <property type="molecule type" value="Genomic_DNA"/>
</dbReference>
<dbReference type="Gene3D" id="3.30.559.10">
    <property type="entry name" value="Chloramphenicol acetyltransferase-like domain"/>
    <property type="match status" value="1"/>
</dbReference>
<dbReference type="Proteomes" id="UP000760860">
    <property type="component" value="Unassembled WGS sequence"/>
</dbReference>
<sequence length="265" mass="29484">MGSSAVLFVTDPACPRTTKQVLESLSQSVNTDRRWACHWPRLRLDFAHGELDGEATFIFGKVWAQRYRRLAGIPSNELKALIKLNHDRHFLSGHGNEVSVAHPEFRVASPQCFHLNPDMLGRLKELASGSTEAPDCSCVSTIDSLTALMIVLITRAHKDMRVTTCVKARALLPDAFVRPSFEHGTTSSLAFISSQSDMSAVSISTEFFFGPDLFFMSWVAWEPTTPTLAAEGKQVTLDFHVFQSQMAWLSSLTRCIPSKAAWMSF</sequence>
<name>A0A8T1HCS6_9STRA</name>
<dbReference type="AlphaFoldDB" id="A0A8T1HCS6"/>
<accession>A0A8T1HCS6</accession>
<dbReference type="VEuPathDB" id="FungiDB:PC110_g16519"/>
<gene>
    <name evidence="1" type="ORF">PC129_g18988</name>
</gene>
<dbReference type="InterPro" id="IPR023213">
    <property type="entry name" value="CAT-like_dom_sf"/>
</dbReference>
<reference evidence="1" key="1">
    <citation type="submission" date="2018-05" db="EMBL/GenBank/DDBJ databases">
        <title>Effector identification in a new, highly contiguous assembly of the strawberry crown rot pathogen Phytophthora cactorum.</title>
        <authorList>
            <person name="Armitage A.D."/>
            <person name="Nellist C.F."/>
            <person name="Bates H."/>
            <person name="Vickerstaff R.J."/>
            <person name="Harrison R.J."/>
        </authorList>
    </citation>
    <scope>NUCLEOTIDE SEQUENCE</scope>
    <source>
        <strain evidence="1">P421</strain>
    </source>
</reference>
<proteinExistence type="predicted"/>
<organism evidence="1 2">
    <name type="scientific">Phytophthora cactorum</name>
    <dbReference type="NCBI Taxonomy" id="29920"/>
    <lineage>
        <taxon>Eukaryota</taxon>
        <taxon>Sar</taxon>
        <taxon>Stramenopiles</taxon>
        <taxon>Oomycota</taxon>
        <taxon>Peronosporomycetes</taxon>
        <taxon>Peronosporales</taxon>
        <taxon>Peronosporaceae</taxon>
        <taxon>Phytophthora</taxon>
    </lineage>
</organism>
<evidence type="ECO:0000313" key="2">
    <source>
        <dbReference type="Proteomes" id="UP000760860"/>
    </source>
</evidence>